<comment type="caution">
    <text evidence="1">The sequence shown here is derived from an EMBL/GenBank/DDBJ whole genome shotgun (WGS) entry which is preliminary data.</text>
</comment>
<reference evidence="1 2" key="1">
    <citation type="submission" date="2019-09" db="EMBL/GenBank/DDBJ databases">
        <title>NBRP : Genome information of microbial organism related human and environment.</title>
        <authorList>
            <person name="Hattori M."/>
            <person name="Oshima K."/>
            <person name="Inaba H."/>
            <person name="Suda W."/>
            <person name="Sakamoto M."/>
            <person name="Iino T."/>
            <person name="Kitahara M."/>
            <person name="Oshida Y."/>
            <person name="Iida T."/>
            <person name="Kudo T."/>
            <person name="Itoh T."/>
            <person name="Ohkuma M."/>
        </authorList>
    </citation>
    <scope>NUCLEOTIDE SEQUENCE [LARGE SCALE GENOMIC DNA]</scope>
    <source>
        <strain evidence="1 2">Hi-2</strain>
    </source>
</reference>
<protein>
    <submittedName>
        <fullName evidence="1">Uncharacterized protein</fullName>
    </submittedName>
</protein>
<proteinExistence type="predicted"/>
<gene>
    <name evidence="1" type="ORF">JCM17844_14330</name>
</gene>
<dbReference type="Proteomes" id="UP000322084">
    <property type="component" value="Unassembled WGS sequence"/>
</dbReference>
<dbReference type="EMBL" id="BKCL01000004">
    <property type="protein sequence ID" value="GEQ97796.1"/>
    <property type="molecule type" value="Genomic_DNA"/>
</dbReference>
<name>A0A5A7MPM5_9PROT</name>
<evidence type="ECO:0000313" key="2">
    <source>
        <dbReference type="Proteomes" id="UP000322084"/>
    </source>
</evidence>
<organism evidence="1 2">
    <name type="scientific">Iodidimonas gelatinilytica</name>
    <dbReference type="NCBI Taxonomy" id="1236966"/>
    <lineage>
        <taxon>Bacteria</taxon>
        <taxon>Pseudomonadati</taxon>
        <taxon>Pseudomonadota</taxon>
        <taxon>Alphaproteobacteria</taxon>
        <taxon>Iodidimonadales</taxon>
        <taxon>Iodidimonadaceae</taxon>
        <taxon>Iodidimonas</taxon>
    </lineage>
</organism>
<sequence>MPSPSLFLREDALKRGVELILRAQAALGDAANDLLAQHELGKAHHRA</sequence>
<accession>A0A5A7MPM5</accession>
<dbReference type="AlphaFoldDB" id="A0A5A7MPM5"/>
<evidence type="ECO:0000313" key="1">
    <source>
        <dbReference type="EMBL" id="GEQ97796.1"/>
    </source>
</evidence>